<dbReference type="GO" id="GO:0005524">
    <property type="term" value="F:ATP binding"/>
    <property type="evidence" value="ECO:0007669"/>
    <property type="project" value="UniProtKB-KW"/>
</dbReference>
<evidence type="ECO:0000259" key="4">
    <source>
        <dbReference type="PROSITE" id="PS50893"/>
    </source>
</evidence>
<dbReference type="EMBL" id="DTBD01000067">
    <property type="protein sequence ID" value="HGQ65036.1"/>
    <property type="molecule type" value="Genomic_DNA"/>
</dbReference>
<dbReference type="SUPFAM" id="SSF52540">
    <property type="entry name" value="P-loop containing nucleoside triphosphate hydrolases"/>
    <property type="match status" value="1"/>
</dbReference>
<keyword evidence="2" id="KW-0547">Nucleotide-binding</keyword>
<dbReference type="InterPro" id="IPR051120">
    <property type="entry name" value="ABC_AA/LPS_Transport"/>
</dbReference>
<reference evidence="6" key="1">
    <citation type="journal article" date="2020" name="mSystems">
        <title>Genome- and Community-Level Interaction Insights into Carbon Utilization and Element Cycling Functions of Hydrothermarchaeota in Hydrothermal Sediment.</title>
        <authorList>
            <person name="Zhou Z."/>
            <person name="Liu Y."/>
            <person name="Xu W."/>
            <person name="Pan J."/>
            <person name="Luo Z.H."/>
            <person name="Li M."/>
        </authorList>
    </citation>
    <scope>NUCLEOTIDE SEQUENCE [LARGE SCALE GENOMIC DNA]</scope>
    <source>
        <strain evidence="6">SpSt-637</strain>
        <strain evidence="5">SpSt-667</strain>
    </source>
</reference>
<dbReference type="SMART" id="SM00382">
    <property type="entry name" value="AAA"/>
    <property type="match status" value="1"/>
</dbReference>
<dbReference type="AlphaFoldDB" id="A0A7C4JKA0"/>
<protein>
    <submittedName>
        <fullName evidence="6">ABC transporter ATP-binding protein</fullName>
    </submittedName>
</protein>
<dbReference type="EMBL" id="DTCK01000008">
    <property type="protein sequence ID" value="HGQ35213.1"/>
    <property type="molecule type" value="Genomic_DNA"/>
</dbReference>
<dbReference type="Pfam" id="PF00005">
    <property type="entry name" value="ABC_tran"/>
    <property type="match status" value="1"/>
</dbReference>
<name>A0A7C4JKA0_9CREN</name>
<feature type="domain" description="ABC transporter" evidence="4">
    <location>
        <begin position="8"/>
        <end position="259"/>
    </location>
</feature>
<evidence type="ECO:0000313" key="6">
    <source>
        <dbReference type="EMBL" id="HGQ65036.1"/>
    </source>
</evidence>
<organism evidence="6">
    <name type="scientific">Ignisphaera aggregans</name>
    <dbReference type="NCBI Taxonomy" id="334771"/>
    <lineage>
        <taxon>Archaea</taxon>
        <taxon>Thermoproteota</taxon>
        <taxon>Thermoprotei</taxon>
        <taxon>Desulfurococcales</taxon>
        <taxon>Desulfurococcaceae</taxon>
        <taxon>Ignisphaera</taxon>
    </lineage>
</organism>
<dbReference type="CDD" id="cd03219">
    <property type="entry name" value="ABC_Mj1267_LivG_branched"/>
    <property type="match status" value="1"/>
</dbReference>
<comment type="caution">
    <text evidence="6">The sequence shown here is derived from an EMBL/GenBank/DDBJ whole genome shotgun (WGS) entry which is preliminary data.</text>
</comment>
<dbReference type="GO" id="GO:0016887">
    <property type="term" value="F:ATP hydrolysis activity"/>
    <property type="evidence" value="ECO:0007669"/>
    <property type="project" value="InterPro"/>
</dbReference>
<gene>
    <name evidence="6" type="ORF">ENU08_07325</name>
    <name evidence="5" type="ORF">ENU41_00845</name>
</gene>
<accession>A0A7C4JKA0</accession>
<keyword evidence="1" id="KW-0813">Transport</keyword>
<dbReference type="PANTHER" id="PTHR45772:SF9">
    <property type="entry name" value="CONSERVED COMPONENT OF ABC TRANSPORTER FOR NATURAL AMINO ACIDS"/>
    <property type="match status" value="1"/>
</dbReference>
<dbReference type="InterPro" id="IPR027417">
    <property type="entry name" value="P-loop_NTPase"/>
</dbReference>
<dbReference type="PROSITE" id="PS50893">
    <property type="entry name" value="ABC_TRANSPORTER_2"/>
    <property type="match status" value="1"/>
</dbReference>
<dbReference type="GO" id="GO:0005886">
    <property type="term" value="C:plasma membrane"/>
    <property type="evidence" value="ECO:0007669"/>
    <property type="project" value="TreeGrafter"/>
</dbReference>
<evidence type="ECO:0000256" key="1">
    <source>
        <dbReference type="ARBA" id="ARBA00022448"/>
    </source>
</evidence>
<dbReference type="Gene3D" id="3.40.50.300">
    <property type="entry name" value="P-loop containing nucleotide triphosphate hydrolases"/>
    <property type="match status" value="1"/>
</dbReference>
<evidence type="ECO:0000256" key="3">
    <source>
        <dbReference type="ARBA" id="ARBA00022840"/>
    </source>
</evidence>
<evidence type="ECO:0000313" key="5">
    <source>
        <dbReference type="EMBL" id="HGQ35213.1"/>
    </source>
</evidence>
<dbReference type="PANTHER" id="PTHR45772">
    <property type="entry name" value="CONSERVED COMPONENT OF ABC TRANSPORTER FOR NATURAL AMINO ACIDS-RELATED"/>
    <property type="match status" value="1"/>
</dbReference>
<proteinExistence type="predicted"/>
<dbReference type="InterPro" id="IPR003593">
    <property type="entry name" value="AAA+_ATPase"/>
</dbReference>
<dbReference type="InterPro" id="IPR003439">
    <property type="entry name" value="ABC_transporter-like_ATP-bd"/>
</dbReference>
<keyword evidence="3 6" id="KW-0067">ATP-binding</keyword>
<evidence type="ECO:0000256" key="2">
    <source>
        <dbReference type="ARBA" id="ARBA00022741"/>
    </source>
</evidence>
<sequence length="259" mass="28797">MQNNEIVLTTVNLTKHFGGLIALDNISVSVKRNTLTLLIGPNGAGKTTLINTCIGVLKPDNGRILFSPNNGNIIDITGWSPHKIYRIGFVKSFQIPQPFLSLTVLENILAVFNSKGENPVYAPIRLFWRKNEEEYIEKAFRVLNLVGLDNYWYVEAHKLGAGQLKMLEVARALASNAKLIALDEPIGGTDPGYAKTIFEKLKAIKSTVDATFLVVEHRIDIALPFADYVYVMDRGRVIAEGPPDIVYKDPKIIEVYIGE</sequence>